<dbReference type="PIRSF" id="PIRSF000193">
    <property type="entry name" value="Pyrrol-5-carb_rd"/>
    <property type="match status" value="1"/>
</dbReference>
<keyword evidence="3 6" id="KW-0521">NADP</keyword>
<dbReference type="Gene3D" id="3.40.50.720">
    <property type="entry name" value="NAD(P)-binding Rossmann-like Domain"/>
    <property type="match status" value="1"/>
</dbReference>
<dbReference type="InterPro" id="IPR029036">
    <property type="entry name" value="P5CR_dimer"/>
</dbReference>
<gene>
    <name evidence="6 11" type="primary">proC</name>
    <name evidence="11" type="ORF">IAG03_12015</name>
</gene>
<dbReference type="InterPro" id="IPR000304">
    <property type="entry name" value="Pyrroline-COOH_reductase"/>
</dbReference>
<dbReference type="AlphaFoldDB" id="A0A926HTQ0"/>
<dbReference type="GO" id="GO:0055129">
    <property type="term" value="P:L-proline biosynthetic process"/>
    <property type="evidence" value="ECO:0007669"/>
    <property type="project" value="UniProtKB-UniRule"/>
</dbReference>
<comment type="catalytic activity">
    <reaction evidence="6">
        <text>L-proline + NADP(+) = (S)-1-pyrroline-5-carboxylate + NADPH + 2 H(+)</text>
        <dbReference type="Rhea" id="RHEA:14109"/>
        <dbReference type="ChEBI" id="CHEBI:15378"/>
        <dbReference type="ChEBI" id="CHEBI:17388"/>
        <dbReference type="ChEBI" id="CHEBI:57783"/>
        <dbReference type="ChEBI" id="CHEBI:58349"/>
        <dbReference type="ChEBI" id="CHEBI:60039"/>
        <dbReference type="EC" id="1.5.1.2"/>
    </reaction>
</comment>
<feature type="domain" description="Pyrroline-5-carboxylate reductase catalytic N-terminal" evidence="9">
    <location>
        <begin position="3"/>
        <end position="83"/>
    </location>
</feature>
<sequence>MQLGFLGAGNMASAIINGILSADIFPKSSIHIYDISEEKCAAFQEKGITAESDPIQLTESCDMIFLAVKPQNMEELLSSIRISGIDLGVKIFTSIAAGISTSYIQQTLGVDCPVIRAMPNTPLLIGQGATALCKTANVPDSMFDLVHGIFSSCGMVHVIDEAQMNAVISVNGSSPAYIYLFAKAAVDYAASQGIDPSVSLPLFCQTLKGSAAMLTDSGHTPEELIRMVSSPGGTTLAALDVFYQHDFSQLVAEAMDACTRRAGEIGK</sequence>
<feature type="binding site" evidence="8">
    <location>
        <begin position="67"/>
        <end position="70"/>
    </location>
    <ligand>
        <name>NADP(+)</name>
        <dbReference type="ChEBI" id="CHEBI:58349"/>
    </ligand>
</feature>
<comment type="caution">
    <text evidence="11">The sequence shown here is derived from an EMBL/GenBank/DDBJ whole genome shotgun (WGS) entry which is preliminary data.</text>
</comment>
<dbReference type="SUPFAM" id="SSF51735">
    <property type="entry name" value="NAD(P)-binding Rossmann-fold domains"/>
    <property type="match status" value="1"/>
</dbReference>
<accession>A0A926HTQ0</accession>
<evidence type="ECO:0000313" key="12">
    <source>
        <dbReference type="Proteomes" id="UP000651482"/>
    </source>
</evidence>
<dbReference type="PANTHER" id="PTHR11645">
    <property type="entry name" value="PYRROLINE-5-CARBOXYLATE REDUCTASE"/>
    <property type="match status" value="1"/>
</dbReference>
<evidence type="ECO:0000256" key="7">
    <source>
        <dbReference type="NCBIfam" id="TIGR00112"/>
    </source>
</evidence>
<proteinExistence type="inferred from homology"/>
<evidence type="ECO:0000256" key="1">
    <source>
        <dbReference type="ARBA" id="ARBA00005525"/>
    </source>
</evidence>
<feature type="domain" description="Pyrroline-5-carboxylate reductase dimerisation" evidence="10">
    <location>
        <begin position="161"/>
        <end position="264"/>
    </location>
</feature>
<dbReference type="InterPro" id="IPR028939">
    <property type="entry name" value="P5C_Rdtase_cat_N"/>
</dbReference>
<keyword evidence="6" id="KW-0028">Amino-acid biosynthesis</keyword>
<dbReference type="SUPFAM" id="SSF48179">
    <property type="entry name" value="6-phosphogluconate dehydrogenase C-terminal domain-like"/>
    <property type="match status" value="1"/>
</dbReference>
<dbReference type="EMBL" id="JACRSN010000021">
    <property type="protein sequence ID" value="MBC8534696.1"/>
    <property type="molecule type" value="Genomic_DNA"/>
</dbReference>
<comment type="pathway">
    <text evidence="6">Amino-acid biosynthesis; L-proline biosynthesis; L-proline from L-glutamate 5-semialdehyde: step 1/1.</text>
</comment>
<dbReference type="PANTHER" id="PTHR11645:SF0">
    <property type="entry name" value="PYRROLINE-5-CARBOXYLATE REDUCTASE 3"/>
    <property type="match status" value="1"/>
</dbReference>
<dbReference type="Pfam" id="PF03807">
    <property type="entry name" value="F420_oxidored"/>
    <property type="match status" value="1"/>
</dbReference>
<comment type="subcellular location">
    <subcellularLocation>
        <location evidence="6">Cytoplasm</location>
    </subcellularLocation>
</comment>
<keyword evidence="2 6" id="KW-0641">Proline biosynthesis</keyword>
<dbReference type="Pfam" id="PF14748">
    <property type="entry name" value="P5CR_dimer"/>
    <property type="match status" value="1"/>
</dbReference>
<evidence type="ECO:0000256" key="6">
    <source>
        <dbReference type="HAMAP-Rule" id="MF_01925"/>
    </source>
</evidence>
<dbReference type="GO" id="GO:0004735">
    <property type="term" value="F:pyrroline-5-carboxylate reductase activity"/>
    <property type="evidence" value="ECO:0007669"/>
    <property type="project" value="UniProtKB-UniRule"/>
</dbReference>
<evidence type="ECO:0000313" key="11">
    <source>
        <dbReference type="EMBL" id="MBC8534696.1"/>
    </source>
</evidence>
<evidence type="ECO:0000259" key="9">
    <source>
        <dbReference type="Pfam" id="PF03807"/>
    </source>
</evidence>
<feature type="binding site" evidence="8">
    <location>
        <begin position="6"/>
        <end position="11"/>
    </location>
    <ligand>
        <name>NADP(+)</name>
        <dbReference type="ChEBI" id="CHEBI:58349"/>
    </ligand>
</feature>
<dbReference type="FunFam" id="1.10.3730.10:FF:000001">
    <property type="entry name" value="Pyrroline-5-carboxylate reductase"/>
    <property type="match status" value="1"/>
</dbReference>
<comment type="function">
    <text evidence="5 6">Catalyzes the reduction of 1-pyrroline-5-carboxylate (PCA) to L-proline.</text>
</comment>
<dbReference type="HAMAP" id="MF_01925">
    <property type="entry name" value="P5C_reductase"/>
    <property type="match status" value="1"/>
</dbReference>
<organism evidence="11 12">
    <name type="scientific">Yeguia hominis</name>
    <dbReference type="NCBI Taxonomy" id="2763662"/>
    <lineage>
        <taxon>Bacteria</taxon>
        <taxon>Bacillati</taxon>
        <taxon>Bacillota</taxon>
        <taxon>Clostridia</taxon>
        <taxon>Eubacteriales</taxon>
        <taxon>Yeguiaceae</taxon>
        <taxon>Yeguia</taxon>
    </lineage>
</organism>
<keyword evidence="4 6" id="KW-0560">Oxidoreductase</keyword>
<protein>
    <recommendedName>
        <fullName evidence="6 7">Pyrroline-5-carboxylate reductase</fullName>
        <shortName evidence="6">P5C reductase</shortName>
        <shortName evidence="6">P5CR</shortName>
        <ecNumber evidence="6 7">1.5.1.2</ecNumber>
    </recommendedName>
    <alternativeName>
        <fullName evidence="6">PCA reductase</fullName>
    </alternativeName>
</protein>
<reference evidence="11" key="1">
    <citation type="submission" date="2020-08" db="EMBL/GenBank/DDBJ databases">
        <title>Genome public.</title>
        <authorList>
            <person name="Liu C."/>
            <person name="Sun Q."/>
        </authorList>
    </citation>
    <scope>NUCLEOTIDE SEQUENCE</scope>
    <source>
        <strain evidence="11">NSJ-40</strain>
    </source>
</reference>
<evidence type="ECO:0000259" key="10">
    <source>
        <dbReference type="Pfam" id="PF14748"/>
    </source>
</evidence>
<dbReference type="InterPro" id="IPR036291">
    <property type="entry name" value="NAD(P)-bd_dom_sf"/>
</dbReference>
<keyword evidence="6" id="KW-0963">Cytoplasm</keyword>
<dbReference type="Gene3D" id="1.10.3730.10">
    <property type="entry name" value="ProC C-terminal domain-like"/>
    <property type="match status" value="1"/>
</dbReference>
<dbReference type="GO" id="GO:0005737">
    <property type="term" value="C:cytoplasm"/>
    <property type="evidence" value="ECO:0007669"/>
    <property type="project" value="UniProtKB-SubCell"/>
</dbReference>
<name>A0A926HTQ0_9FIRM</name>
<evidence type="ECO:0000256" key="8">
    <source>
        <dbReference type="PIRSR" id="PIRSR000193-1"/>
    </source>
</evidence>
<evidence type="ECO:0000256" key="3">
    <source>
        <dbReference type="ARBA" id="ARBA00022857"/>
    </source>
</evidence>
<dbReference type="NCBIfam" id="TIGR00112">
    <property type="entry name" value="proC"/>
    <property type="match status" value="1"/>
</dbReference>
<evidence type="ECO:0000256" key="2">
    <source>
        <dbReference type="ARBA" id="ARBA00022650"/>
    </source>
</evidence>
<comment type="similarity">
    <text evidence="1 6">Belongs to the pyrroline-5-carboxylate reductase family.</text>
</comment>
<keyword evidence="12" id="KW-1185">Reference proteome</keyword>
<evidence type="ECO:0000256" key="5">
    <source>
        <dbReference type="ARBA" id="ARBA00058118"/>
    </source>
</evidence>
<dbReference type="InterPro" id="IPR008927">
    <property type="entry name" value="6-PGluconate_DH-like_C_sf"/>
</dbReference>
<comment type="catalytic activity">
    <reaction evidence="6">
        <text>L-proline + NAD(+) = (S)-1-pyrroline-5-carboxylate + NADH + 2 H(+)</text>
        <dbReference type="Rhea" id="RHEA:14105"/>
        <dbReference type="ChEBI" id="CHEBI:15378"/>
        <dbReference type="ChEBI" id="CHEBI:17388"/>
        <dbReference type="ChEBI" id="CHEBI:57540"/>
        <dbReference type="ChEBI" id="CHEBI:57945"/>
        <dbReference type="ChEBI" id="CHEBI:60039"/>
        <dbReference type="EC" id="1.5.1.2"/>
    </reaction>
</comment>
<evidence type="ECO:0000256" key="4">
    <source>
        <dbReference type="ARBA" id="ARBA00023002"/>
    </source>
</evidence>
<dbReference type="EC" id="1.5.1.2" evidence="6 7"/>
<dbReference type="Proteomes" id="UP000651482">
    <property type="component" value="Unassembled WGS sequence"/>
</dbReference>